<dbReference type="PROSITE" id="PS51318">
    <property type="entry name" value="TAT"/>
    <property type="match status" value="1"/>
</dbReference>
<dbReference type="Pfam" id="PF19816">
    <property type="entry name" value="DUF6299"/>
    <property type="match status" value="1"/>
</dbReference>
<dbReference type="RefSeq" id="WP_009718239.1">
    <property type="nucleotide sequence ID" value="NZ_GG657754.1"/>
</dbReference>
<dbReference type="Proteomes" id="UP000003963">
    <property type="component" value="Unassembled WGS sequence"/>
</dbReference>
<feature type="domain" description="DUF6299" evidence="3">
    <location>
        <begin position="64"/>
        <end position="174"/>
    </location>
</feature>
<dbReference type="AlphaFoldDB" id="D9WUQ7"/>
<evidence type="ECO:0000259" key="3">
    <source>
        <dbReference type="Pfam" id="PF19816"/>
    </source>
</evidence>
<evidence type="ECO:0000256" key="1">
    <source>
        <dbReference type="SAM" id="MobiDB-lite"/>
    </source>
</evidence>
<dbReference type="STRING" id="457427.SSOG_06153"/>
<feature type="region of interest" description="Disordered" evidence="1">
    <location>
        <begin position="25"/>
        <end position="52"/>
    </location>
</feature>
<organism evidence="4 5">
    <name type="scientific">Streptomyces himastatinicus ATCC 53653</name>
    <dbReference type="NCBI Taxonomy" id="457427"/>
    <lineage>
        <taxon>Bacteria</taxon>
        <taxon>Bacillati</taxon>
        <taxon>Actinomycetota</taxon>
        <taxon>Actinomycetes</taxon>
        <taxon>Kitasatosporales</taxon>
        <taxon>Streptomycetaceae</taxon>
        <taxon>Streptomyces</taxon>
        <taxon>Streptomyces violaceusniger group</taxon>
    </lineage>
</organism>
<protein>
    <recommendedName>
        <fullName evidence="3">DUF6299 domain-containing protein</fullName>
    </recommendedName>
</protein>
<keyword evidence="2" id="KW-0732">Signal</keyword>
<accession>D9WUQ7</accession>
<keyword evidence="5" id="KW-1185">Reference proteome</keyword>
<dbReference type="EMBL" id="GG657754">
    <property type="protein sequence ID" value="EFL26439.1"/>
    <property type="molecule type" value="Genomic_DNA"/>
</dbReference>
<evidence type="ECO:0000313" key="5">
    <source>
        <dbReference type="Proteomes" id="UP000003963"/>
    </source>
</evidence>
<sequence length="178" mass="18162">MRNRRRFLGAVTGLLIAAPLTPAAHAAPAPAPAPSPGSPGSAAPAGVPGMPSMGRQSLPLPWGNNVTVSRVGYVSSNGTVALSGTYRCLRDGAAIPRADILVTLTQGQVRFGLGGGPALCDGLTHSWSVQEAPSVNFVPGPALVESSLLRFDAGQQLVPLPRTAAVGERAITLEAREL</sequence>
<feature type="compositionally biased region" description="Low complexity" evidence="1">
    <location>
        <begin position="38"/>
        <end position="52"/>
    </location>
</feature>
<proteinExistence type="predicted"/>
<dbReference type="InterPro" id="IPR046266">
    <property type="entry name" value="DUF6299"/>
</dbReference>
<feature type="chain" id="PRO_5003131498" description="DUF6299 domain-containing protein" evidence="2">
    <location>
        <begin position="27"/>
        <end position="178"/>
    </location>
</feature>
<feature type="signal peptide" evidence="2">
    <location>
        <begin position="1"/>
        <end position="26"/>
    </location>
</feature>
<evidence type="ECO:0000256" key="2">
    <source>
        <dbReference type="SAM" id="SignalP"/>
    </source>
</evidence>
<name>D9WUQ7_9ACTN</name>
<dbReference type="HOGENOM" id="CLU_134468_0_0_11"/>
<dbReference type="OrthoDB" id="3873198at2"/>
<evidence type="ECO:0000313" key="4">
    <source>
        <dbReference type="EMBL" id="EFL26439.1"/>
    </source>
</evidence>
<dbReference type="InterPro" id="IPR006311">
    <property type="entry name" value="TAT_signal"/>
</dbReference>
<gene>
    <name evidence="4" type="ORF">SSOG_06153</name>
</gene>
<reference evidence="4 5" key="1">
    <citation type="submission" date="2009-02" db="EMBL/GenBank/DDBJ databases">
        <title>Annotation of Streptomyces hygroscopicus strain ATCC 53653.</title>
        <authorList>
            <consortium name="The Broad Institute Genome Sequencing Platform"/>
            <consortium name="Broad Institute Microbial Sequencing Center"/>
            <person name="Fischbach M."/>
            <person name="Godfrey P."/>
            <person name="Ward D."/>
            <person name="Young S."/>
            <person name="Zeng Q."/>
            <person name="Koehrsen M."/>
            <person name="Alvarado L."/>
            <person name="Berlin A.M."/>
            <person name="Bochicchio J."/>
            <person name="Borenstein D."/>
            <person name="Chapman S.B."/>
            <person name="Chen Z."/>
            <person name="Engels R."/>
            <person name="Freedman E."/>
            <person name="Gellesch M."/>
            <person name="Goldberg J."/>
            <person name="Griggs A."/>
            <person name="Gujja S."/>
            <person name="Heilman E.R."/>
            <person name="Heiman D.I."/>
            <person name="Hepburn T.A."/>
            <person name="Howarth C."/>
            <person name="Jen D."/>
            <person name="Larson L."/>
            <person name="Lewis B."/>
            <person name="Mehta T."/>
            <person name="Park D."/>
            <person name="Pearson M."/>
            <person name="Richards J."/>
            <person name="Roberts A."/>
            <person name="Saif S."/>
            <person name="Shea T.D."/>
            <person name="Shenoy N."/>
            <person name="Sisk P."/>
            <person name="Stolte C."/>
            <person name="Sykes S.N."/>
            <person name="Thomson T."/>
            <person name="Walk T."/>
            <person name="White J."/>
            <person name="Yandava C."/>
            <person name="Straight P."/>
            <person name="Clardy J."/>
            <person name="Hung D."/>
            <person name="Kolter R."/>
            <person name="Mekalanos J."/>
            <person name="Walker S."/>
            <person name="Walsh C.T."/>
            <person name="Wieland-Brown L.C."/>
            <person name="Haas B."/>
            <person name="Nusbaum C."/>
            <person name="Birren B."/>
        </authorList>
    </citation>
    <scope>NUCLEOTIDE SEQUENCE [LARGE SCALE GENOMIC DNA]</scope>
    <source>
        <strain evidence="4 5">ATCC 53653</strain>
    </source>
</reference>